<evidence type="ECO:0000256" key="5">
    <source>
        <dbReference type="ARBA" id="ARBA00022640"/>
    </source>
</evidence>
<keyword evidence="8 15" id="KW-0378">Hydrolase</keyword>
<dbReference type="PANTHER" id="PTHR31412:SF0">
    <property type="entry name" value="ZINC METALLOPROTEASE EGY1, CHLOROPLASTIC-RELATED"/>
    <property type="match status" value="1"/>
</dbReference>
<evidence type="ECO:0000256" key="10">
    <source>
        <dbReference type="ARBA" id="ARBA00022989"/>
    </source>
</evidence>
<evidence type="ECO:0000256" key="6">
    <source>
        <dbReference type="ARBA" id="ARBA00022670"/>
    </source>
</evidence>
<evidence type="ECO:0000256" key="4">
    <source>
        <dbReference type="ARBA" id="ARBA00022528"/>
    </source>
</evidence>
<feature type="compositionally biased region" description="Basic and acidic residues" evidence="12">
    <location>
        <begin position="817"/>
        <end position="835"/>
    </location>
</feature>
<reference evidence="15" key="1">
    <citation type="submission" date="2023-06" db="EMBL/GenBank/DDBJ databases">
        <title>Survivors Of The Sea: Transcriptome response of Skeletonema marinoi to long-term dormancy.</title>
        <authorList>
            <person name="Pinder M.I.M."/>
            <person name="Kourtchenko O."/>
            <person name="Robertson E.K."/>
            <person name="Larsson T."/>
            <person name="Maumus F."/>
            <person name="Osuna-Cruz C.M."/>
            <person name="Vancaester E."/>
            <person name="Stenow R."/>
            <person name="Vandepoele K."/>
            <person name="Ploug H."/>
            <person name="Bruchert V."/>
            <person name="Godhe A."/>
            <person name="Topel M."/>
        </authorList>
    </citation>
    <scope>NUCLEOTIDE SEQUENCE</scope>
    <source>
        <strain evidence="15">R05AC</strain>
    </source>
</reference>
<protein>
    <submittedName>
        <fullName evidence="15">Zinc metalloprotease (Family M50)</fullName>
        <ecNumber evidence="15">3.4.24.-</ecNumber>
    </submittedName>
</protein>
<comment type="caution">
    <text evidence="15">The sequence shown here is derived from an EMBL/GenBank/DDBJ whole genome shotgun (WGS) entry which is preliminary data.</text>
</comment>
<feature type="region of interest" description="Disordered" evidence="12">
    <location>
        <begin position="815"/>
        <end position="840"/>
    </location>
</feature>
<evidence type="ECO:0000256" key="3">
    <source>
        <dbReference type="ARBA" id="ARBA00007931"/>
    </source>
</evidence>
<evidence type="ECO:0000259" key="14">
    <source>
        <dbReference type="Pfam" id="PF02163"/>
    </source>
</evidence>
<dbReference type="InterPro" id="IPR008915">
    <property type="entry name" value="Peptidase_M50"/>
</dbReference>
<evidence type="ECO:0000256" key="7">
    <source>
        <dbReference type="ARBA" id="ARBA00022692"/>
    </source>
</evidence>
<evidence type="ECO:0000256" key="1">
    <source>
        <dbReference type="ARBA" id="ARBA00004141"/>
    </source>
</evidence>
<dbReference type="GO" id="GO:0016020">
    <property type="term" value="C:membrane"/>
    <property type="evidence" value="ECO:0007669"/>
    <property type="project" value="UniProtKB-SubCell"/>
</dbReference>
<evidence type="ECO:0000256" key="13">
    <source>
        <dbReference type="SAM" id="Phobius"/>
    </source>
</evidence>
<dbReference type="PANTHER" id="PTHR31412">
    <property type="entry name" value="ZINC METALLOPROTEASE EGY1"/>
    <property type="match status" value="1"/>
</dbReference>
<keyword evidence="7 13" id="KW-0812">Transmembrane</keyword>
<dbReference type="GO" id="GO:0008237">
    <property type="term" value="F:metallopeptidase activity"/>
    <property type="evidence" value="ECO:0007669"/>
    <property type="project" value="UniProtKB-KW"/>
</dbReference>
<sequence>MSTNNVNITPQSLFDAEEGTTAAAAPPAAAAAAAAAADDSDDDEQMGIPPSAPNPRLQELHANLSPNNLLRSQREAKTFENWQYVHTAFVLYTYLNTPQYIDDAFRRHLRDVDATIDYGHGGMQALRTTINLRAYTDDPIHYVQYLIAKTEANGKFFVPDHYTQLRSHFNNFCKRHRFTPPQEFVSLLGQYMDGFQRLANKARQSGEGKMHTGSRCMPWEMYRDTTRWFYSLPEGDGIFGAAEINVKTTTPSGKVRDIAQLKWQSALRARMSSMSIAASSDVDFDSILGEGSSYESAANELKSNDSSAPVIRVPDGSPAASVTMASAVASDLYGDDLALEDDISAEEGGFMEEAAVSASDPLLNNEILKRQHDKKVKKEQRKAAGGMMRYVKNPLLLVKGKDFSDVTLTILIPAFVSFLAIRKVAGIGFGKMNVKADDLYERAASEIAYHVGDYEEMEATYKDYRKKLWFVGAPSYINSEIVKRLAVAYCREVSVTPKSVSSLSYLLNMMKIPDDEAAESFVTACRENPNSMSIASKVLFYSDHVFKAESAKKKMTPLIKQLSLMFGGVEEVQNQQKDMAESAYRDAVAEIGPGQTKLTEGWKVLGHAGGSSGRGGEIQKRLIESVDKDGNLIDPDSDVDPDKLITDEDLDKEIEDDDDDDAPTSGGAKECGNCGYTLFIAKGREGRFFSSGFTCPQCGSGRDQFKDIEVDLALQKIRKKEDATEVVEDTQPLLLDTDTTEEEKAPDSETDKLQALAKKTRLEAQKMDLTLTLSKIEKLERKLSSINGEQASEHSEIRSDIITESQSLMRKLNPQIIEKKTESNKQPLDREESSKPDTMLPQDVLNSIENEQLPVLNKRYDGQVSGHGRGSNATAVVERLMDENRLYEGEDDEKFNMIAKADDFEEIFVDMEMAEVNAFVRNLLPEVTRKEGVKDEYIEEFCSNVLGKDVFNPTGKPENVPGKGEAIDGKDYGDLLIDALDKKMAKTSLVGKIQAYYILDPTPASGEEIMNEEDEQPLILVTNADISPTTNALVKPGVSFLGLASICIFALGSFSFNEEMMNQLSQTPEGFDGLYDLSLPLALAILSTQLVHETGHLIFALKEGINVGLPTLVPGIQFGLLGSITPIKSSPKNIKALFDFSIAGPLFGIIASVILLYNGLEITAFMDVEAREQLPSIPVETLRISALGGGAIEYLLGDGILNSPNPAADLIKLHPYAIAGFGGLVTNALSLLPIGNTDGGRIAVAFFGRSFARVAQGFFILSLAFAGLFGADQTNVLLCYAIFTQFWQKEPEVPCRNEVDELDAVRGFIAIATSVVVFLILTPMN</sequence>
<evidence type="ECO:0000313" key="16">
    <source>
        <dbReference type="Proteomes" id="UP001224775"/>
    </source>
</evidence>
<dbReference type="EMBL" id="JATAAI010000006">
    <property type="protein sequence ID" value="KAK1744815.1"/>
    <property type="molecule type" value="Genomic_DNA"/>
</dbReference>
<dbReference type="EC" id="3.4.24.-" evidence="15"/>
<feature type="region of interest" description="Disordered" evidence="12">
    <location>
        <begin position="1"/>
        <end position="57"/>
    </location>
</feature>
<dbReference type="CDD" id="cd06160">
    <property type="entry name" value="S2P-M50_like_2"/>
    <property type="match status" value="1"/>
</dbReference>
<dbReference type="GO" id="GO:0006508">
    <property type="term" value="P:proteolysis"/>
    <property type="evidence" value="ECO:0007669"/>
    <property type="project" value="UniProtKB-KW"/>
</dbReference>
<feature type="transmembrane region" description="Helical" evidence="13">
    <location>
        <begin position="1303"/>
        <end position="1321"/>
    </location>
</feature>
<evidence type="ECO:0000256" key="11">
    <source>
        <dbReference type="ARBA" id="ARBA00023136"/>
    </source>
</evidence>
<name>A0AAD8YGT0_9STRA</name>
<feature type="transmembrane region" description="Helical" evidence="13">
    <location>
        <begin position="1037"/>
        <end position="1056"/>
    </location>
</feature>
<keyword evidence="10 13" id="KW-1133">Transmembrane helix</keyword>
<keyword evidence="6" id="KW-0645">Protease</keyword>
<keyword evidence="4" id="KW-0150">Chloroplast</keyword>
<evidence type="ECO:0000256" key="2">
    <source>
        <dbReference type="ARBA" id="ARBA00004229"/>
    </source>
</evidence>
<feature type="compositionally biased region" description="Low complexity" evidence="12">
    <location>
        <begin position="22"/>
        <end position="37"/>
    </location>
</feature>
<comment type="subcellular location">
    <subcellularLocation>
        <location evidence="1">Membrane</location>
        <topology evidence="1">Multi-pass membrane protein</topology>
    </subcellularLocation>
    <subcellularLocation>
        <location evidence="2">Plastid</location>
        <location evidence="2">Chloroplast</location>
    </subcellularLocation>
</comment>
<feature type="compositionally biased region" description="Acidic residues" evidence="12">
    <location>
        <begin position="647"/>
        <end position="662"/>
    </location>
</feature>
<feature type="compositionally biased region" description="Polar residues" evidence="12">
    <location>
        <begin position="1"/>
        <end position="12"/>
    </location>
</feature>
<comment type="similarity">
    <text evidence="3">Belongs to the peptidase M50B family.</text>
</comment>
<keyword evidence="15" id="KW-0482">Metalloprotease</keyword>
<evidence type="ECO:0000256" key="9">
    <source>
        <dbReference type="ARBA" id="ARBA00022946"/>
    </source>
</evidence>
<proteinExistence type="inferred from homology"/>
<dbReference type="Pfam" id="PF02163">
    <property type="entry name" value="Peptidase_M50"/>
    <property type="match status" value="1"/>
</dbReference>
<feature type="transmembrane region" description="Helical" evidence="13">
    <location>
        <begin position="1136"/>
        <end position="1157"/>
    </location>
</feature>
<evidence type="ECO:0000313" key="15">
    <source>
        <dbReference type="EMBL" id="KAK1744815.1"/>
    </source>
</evidence>
<dbReference type="InterPro" id="IPR044838">
    <property type="entry name" value="EGY1-like"/>
</dbReference>
<feature type="region of interest" description="Disordered" evidence="12">
    <location>
        <begin position="626"/>
        <end position="668"/>
    </location>
</feature>
<gene>
    <name evidence="15" type="ORF">QTG54_004106</name>
</gene>
<evidence type="ECO:0000256" key="12">
    <source>
        <dbReference type="SAM" id="MobiDB-lite"/>
    </source>
</evidence>
<keyword evidence="16" id="KW-1185">Reference proteome</keyword>
<dbReference type="Proteomes" id="UP001224775">
    <property type="component" value="Unassembled WGS sequence"/>
</dbReference>
<feature type="transmembrane region" description="Helical" evidence="13">
    <location>
        <begin position="1257"/>
        <end position="1283"/>
    </location>
</feature>
<dbReference type="GO" id="GO:0009507">
    <property type="term" value="C:chloroplast"/>
    <property type="evidence" value="ECO:0007669"/>
    <property type="project" value="UniProtKB-SubCell"/>
</dbReference>
<accession>A0AAD8YGT0</accession>
<evidence type="ECO:0000256" key="8">
    <source>
        <dbReference type="ARBA" id="ARBA00022801"/>
    </source>
</evidence>
<keyword evidence="11 13" id="KW-0472">Membrane</keyword>
<keyword evidence="9" id="KW-0809">Transit peptide</keyword>
<organism evidence="15 16">
    <name type="scientific">Skeletonema marinoi</name>
    <dbReference type="NCBI Taxonomy" id="267567"/>
    <lineage>
        <taxon>Eukaryota</taxon>
        <taxon>Sar</taxon>
        <taxon>Stramenopiles</taxon>
        <taxon>Ochrophyta</taxon>
        <taxon>Bacillariophyta</taxon>
        <taxon>Coscinodiscophyceae</taxon>
        <taxon>Thalassiosirophycidae</taxon>
        <taxon>Thalassiosirales</taxon>
        <taxon>Skeletonemataceae</taxon>
        <taxon>Skeletonema</taxon>
        <taxon>Skeletonema marinoi-dohrnii complex</taxon>
    </lineage>
</organism>
<keyword evidence="5" id="KW-0934">Plastid</keyword>
<feature type="domain" description="Peptidase M50" evidence="14">
    <location>
        <begin position="1082"/>
        <end position="1251"/>
    </location>
</feature>